<dbReference type="EMBL" id="JAATHJ010000002">
    <property type="protein sequence ID" value="NJP36409.1"/>
    <property type="molecule type" value="Genomic_DNA"/>
</dbReference>
<dbReference type="SUPFAM" id="SSF52507">
    <property type="entry name" value="Homo-oligomeric flavin-containing Cys decarboxylases, HFCD"/>
    <property type="match status" value="1"/>
</dbReference>
<evidence type="ECO:0000256" key="1">
    <source>
        <dbReference type="ARBA" id="ARBA00022793"/>
    </source>
</evidence>
<comment type="cofactor">
    <cofactor evidence="3">
        <name>FMN</name>
        <dbReference type="ChEBI" id="CHEBI:58210"/>
    </cofactor>
    <text evidence="3">Binds 1 FMN per subunit.</text>
</comment>
<dbReference type="GO" id="GO:0046872">
    <property type="term" value="F:metal ion binding"/>
    <property type="evidence" value="ECO:0007669"/>
    <property type="project" value="UniProtKB-KW"/>
</dbReference>
<sequence length="404" mass="44023">MKGKKRVLLAVSGGIAAFKAAALTSRLVQADYEVKVMMTKNALNFIGEVTFQALSRNPVYTDTFIEPDPEKIAHIDVADWADIIFIAPASADVIARLANGLADDMVSTTIMASTAPKYIAPAMNVHMYANPAVQRNMQRLVQDGYQFVEPDEGYLACGYTGKGRMAEPEDLHAMIDHHFIRAAHPEWHGKRVVITAGPTQEVIDPVRFLSNRSSGKMGFSLAAEAAARGADVTLVAGPVSLDTPHGVNRINVQSAEEMYKAVMNKAEAADVVIKAAAVSDYKPAEPLTEKMKKSAGSETLHMIRTADILAELGTLEKKPVLIGFAAESENVEDYAREKLRKKNVDAICANSVVSEGSGFQVDTNSLDLFFRDGTKDHIPLMSKADAAKQILNHIPPLWVNRYDR</sequence>
<comment type="caution">
    <text evidence="7">The sequence shown here is derived from an EMBL/GenBank/DDBJ whole genome shotgun (WGS) entry which is preliminary data.</text>
</comment>
<comment type="caution">
    <text evidence="3">Lacks conserved residue(s) required for the propagation of feature annotation.</text>
</comment>
<keyword evidence="3 4" id="KW-0285">Flavoprotein</keyword>
<keyword evidence="1 3" id="KW-0210">Decarboxylase</keyword>
<dbReference type="GO" id="GO:0015937">
    <property type="term" value="P:coenzyme A biosynthetic process"/>
    <property type="evidence" value="ECO:0007669"/>
    <property type="project" value="UniProtKB-UniRule"/>
</dbReference>
<dbReference type="InterPro" id="IPR003382">
    <property type="entry name" value="Flavoprotein"/>
</dbReference>
<dbReference type="Pfam" id="PF04127">
    <property type="entry name" value="DFP"/>
    <property type="match status" value="1"/>
</dbReference>
<dbReference type="PANTHER" id="PTHR14359:SF6">
    <property type="entry name" value="PHOSPHOPANTOTHENOYLCYSTEINE DECARBOXYLASE"/>
    <property type="match status" value="1"/>
</dbReference>
<keyword evidence="8" id="KW-1185">Reference proteome</keyword>
<comment type="similarity">
    <text evidence="3 4">In the N-terminal section; belongs to the HFCD (homo-oligomeric flavin containing Cys decarboxylase) superfamily.</text>
</comment>
<gene>
    <name evidence="3 7" type="primary">coaBC</name>
    <name evidence="7" type="ORF">HCN83_02265</name>
</gene>
<dbReference type="Proteomes" id="UP000752012">
    <property type="component" value="Unassembled WGS sequence"/>
</dbReference>
<proteinExistence type="inferred from homology"/>
<comment type="pathway">
    <text evidence="3 4">Cofactor biosynthesis; coenzyme A biosynthesis; CoA from (R)-pantothenate: step 2/5.</text>
</comment>
<evidence type="ECO:0000256" key="4">
    <source>
        <dbReference type="RuleBase" id="RU364078"/>
    </source>
</evidence>
<comment type="function">
    <text evidence="3">Catalyzes two sequential steps in the biosynthesis of coenzyme A. In the first step cysteine is conjugated to 4'-phosphopantothenate to form 4-phosphopantothenoylcysteine. In the second step the latter compound is decarboxylated to form 4'-phosphopantotheine.</text>
</comment>
<comment type="function">
    <text evidence="4">Catalyzes two steps in the biosynthesis of coenzyme A. In the first step cysteine is conjugated to 4'-phosphopantothenate to form 4-phosphopantothenoylcysteine, in the latter compound is decarboxylated to form 4'-phosphopantotheine.</text>
</comment>
<dbReference type="GO" id="GO:0071513">
    <property type="term" value="C:phosphopantothenoylcysteine decarboxylase complex"/>
    <property type="evidence" value="ECO:0007669"/>
    <property type="project" value="TreeGrafter"/>
</dbReference>
<feature type="binding site" evidence="3">
    <location>
        <position position="338"/>
    </location>
    <ligand>
        <name>CTP</name>
        <dbReference type="ChEBI" id="CHEBI:37563"/>
    </ligand>
</feature>
<name>A0A969PRW1_9BACI</name>
<dbReference type="InterPro" id="IPR036551">
    <property type="entry name" value="Flavin_trans-like"/>
</dbReference>
<evidence type="ECO:0000259" key="5">
    <source>
        <dbReference type="Pfam" id="PF02441"/>
    </source>
</evidence>
<feature type="domain" description="DNA/pantothenate metabolism flavoprotein C-terminal" evidence="6">
    <location>
        <begin position="188"/>
        <end position="394"/>
    </location>
</feature>
<dbReference type="InterPro" id="IPR005252">
    <property type="entry name" value="CoaBC"/>
</dbReference>
<evidence type="ECO:0000259" key="6">
    <source>
        <dbReference type="Pfam" id="PF04127"/>
    </source>
</evidence>
<comment type="pathway">
    <text evidence="3 4">Cofactor biosynthesis; coenzyme A biosynthesis; CoA from (R)-pantothenate: step 3/5.</text>
</comment>
<dbReference type="NCBIfam" id="TIGR00521">
    <property type="entry name" value="coaBC_dfp"/>
    <property type="match status" value="1"/>
</dbReference>
<protein>
    <recommendedName>
        <fullName evidence="3">Coenzyme A biosynthesis bifunctional protein CoaBC</fullName>
    </recommendedName>
    <alternativeName>
        <fullName evidence="3">DNA/pantothenate metabolism flavoprotein</fullName>
    </alternativeName>
    <alternativeName>
        <fullName evidence="3">Phosphopantothenoylcysteine synthetase/decarboxylase</fullName>
        <shortName evidence="3">PPCS-PPCDC</shortName>
    </alternativeName>
    <domain>
        <recommendedName>
            <fullName evidence="3">Phosphopantothenoylcysteine decarboxylase</fullName>
            <shortName evidence="3">PPC decarboxylase</shortName>
            <shortName evidence="3">PPC-DC</shortName>
            <ecNumber evidence="3">4.1.1.36</ecNumber>
        </recommendedName>
        <alternativeName>
            <fullName evidence="3">CoaC</fullName>
        </alternativeName>
    </domain>
    <domain>
        <recommendedName>
            <fullName evidence="3">Phosphopantothenate--cysteine ligase</fullName>
            <ecNumber evidence="3">6.3.2.5</ecNumber>
        </recommendedName>
        <alternativeName>
            <fullName evidence="3">CoaB</fullName>
        </alternativeName>
        <alternativeName>
            <fullName evidence="3">Phosphopantothenoylcysteine synthetase</fullName>
            <shortName evidence="3">PPC synthetase</shortName>
            <shortName evidence="3">PPC-S</shortName>
        </alternativeName>
    </domain>
</protein>
<feature type="region of interest" description="Phosphopantothenoylcysteine decarboxylase" evidence="3">
    <location>
        <begin position="1"/>
        <end position="191"/>
    </location>
</feature>
<evidence type="ECO:0000256" key="2">
    <source>
        <dbReference type="ARBA" id="ARBA00023239"/>
    </source>
</evidence>
<keyword evidence="3 4" id="KW-0436">Ligase</keyword>
<feature type="active site" description="Proton donor" evidence="3">
    <location>
        <position position="157"/>
    </location>
</feature>
<dbReference type="GO" id="GO:0004632">
    <property type="term" value="F:phosphopantothenate--cysteine ligase activity"/>
    <property type="evidence" value="ECO:0007669"/>
    <property type="project" value="UniProtKB-UniRule"/>
</dbReference>
<comment type="catalytic activity">
    <reaction evidence="3 4">
        <text>(R)-4'-phosphopantothenate + L-cysteine + CTP = N-[(R)-4-phosphopantothenoyl]-L-cysteine + CMP + diphosphate + H(+)</text>
        <dbReference type="Rhea" id="RHEA:19397"/>
        <dbReference type="ChEBI" id="CHEBI:10986"/>
        <dbReference type="ChEBI" id="CHEBI:15378"/>
        <dbReference type="ChEBI" id="CHEBI:33019"/>
        <dbReference type="ChEBI" id="CHEBI:35235"/>
        <dbReference type="ChEBI" id="CHEBI:37563"/>
        <dbReference type="ChEBI" id="CHEBI:59458"/>
        <dbReference type="ChEBI" id="CHEBI:60377"/>
        <dbReference type="EC" id="6.3.2.5"/>
    </reaction>
</comment>
<comment type="catalytic activity">
    <reaction evidence="3 4">
        <text>N-[(R)-4-phosphopantothenoyl]-L-cysteine + H(+) = (R)-4'-phosphopantetheine + CO2</text>
        <dbReference type="Rhea" id="RHEA:16793"/>
        <dbReference type="ChEBI" id="CHEBI:15378"/>
        <dbReference type="ChEBI" id="CHEBI:16526"/>
        <dbReference type="ChEBI" id="CHEBI:59458"/>
        <dbReference type="ChEBI" id="CHEBI:61723"/>
        <dbReference type="EC" id="4.1.1.36"/>
    </reaction>
</comment>
<dbReference type="GO" id="GO:0015941">
    <property type="term" value="P:pantothenate catabolic process"/>
    <property type="evidence" value="ECO:0007669"/>
    <property type="project" value="InterPro"/>
</dbReference>
<dbReference type="Pfam" id="PF02441">
    <property type="entry name" value="Flavoprotein"/>
    <property type="match status" value="1"/>
</dbReference>
<evidence type="ECO:0000256" key="3">
    <source>
        <dbReference type="HAMAP-Rule" id="MF_02225"/>
    </source>
</evidence>
<dbReference type="SUPFAM" id="SSF102645">
    <property type="entry name" value="CoaB-like"/>
    <property type="match status" value="1"/>
</dbReference>
<dbReference type="EC" id="4.1.1.36" evidence="3"/>
<dbReference type="Gene3D" id="3.40.50.10300">
    <property type="entry name" value="CoaB-like"/>
    <property type="match status" value="1"/>
</dbReference>
<dbReference type="AlphaFoldDB" id="A0A969PRW1"/>
<evidence type="ECO:0000313" key="8">
    <source>
        <dbReference type="Proteomes" id="UP000752012"/>
    </source>
</evidence>
<dbReference type="InterPro" id="IPR035929">
    <property type="entry name" value="CoaB-like_sf"/>
</dbReference>
<dbReference type="GO" id="GO:0010181">
    <property type="term" value="F:FMN binding"/>
    <property type="evidence" value="ECO:0007669"/>
    <property type="project" value="UniProtKB-UniRule"/>
</dbReference>
<dbReference type="RefSeq" id="WP_168004692.1">
    <property type="nucleotide sequence ID" value="NZ_JAATHJ010000002.1"/>
</dbReference>
<feature type="binding site" evidence="3">
    <location>
        <position position="280"/>
    </location>
    <ligand>
        <name>CTP</name>
        <dbReference type="ChEBI" id="CHEBI:37563"/>
    </ligand>
</feature>
<feature type="domain" description="Flavoprotein" evidence="5">
    <location>
        <begin position="5"/>
        <end position="172"/>
    </location>
</feature>
<dbReference type="InterPro" id="IPR007085">
    <property type="entry name" value="DNA/pantothenate-metab_flavo_C"/>
</dbReference>
<keyword evidence="2 3" id="KW-0456">Lyase</keyword>
<dbReference type="Gene3D" id="3.40.50.1950">
    <property type="entry name" value="Flavin prenyltransferase-like"/>
    <property type="match status" value="1"/>
</dbReference>
<dbReference type="HAMAP" id="MF_02225">
    <property type="entry name" value="CoaBC"/>
    <property type="match status" value="1"/>
</dbReference>
<reference evidence="7 8" key="1">
    <citation type="submission" date="2020-03" db="EMBL/GenBank/DDBJ databases">
        <title>Assessment of the enzymatic potential of alkaline-tolerant lipase obtained from Bacillus luteus H11 (technogenic soil) for the bioremediation of saline soils contaminated with petroleum substances.</title>
        <authorList>
            <person name="Kalwasinska A."/>
        </authorList>
    </citation>
    <scope>NUCLEOTIDE SEQUENCE [LARGE SCALE GENOMIC DNA]</scope>
    <source>
        <strain evidence="7 8">H11</strain>
    </source>
</reference>
<keyword evidence="3" id="KW-0511">Multifunctional enzyme</keyword>
<comment type="similarity">
    <text evidence="3 4">In the C-terminal section; belongs to the PPC synthetase family.</text>
</comment>
<feature type="binding site" evidence="3">
    <location>
        <position position="324"/>
    </location>
    <ligand>
        <name>CTP</name>
        <dbReference type="ChEBI" id="CHEBI:37563"/>
    </ligand>
</feature>
<comment type="cofactor">
    <cofactor evidence="3">
        <name>Mg(2+)</name>
        <dbReference type="ChEBI" id="CHEBI:18420"/>
    </cofactor>
</comment>
<accession>A0A969PRW1</accession>
<keyword evidence="3" id="KW-0479">Metal-binding</keyword>
<dbReference type="EC" id="6.3.2.5" evidence="3"/>
<feature type="binding site" evidence="3">
    <location>
        <position position="290"/>
    </location>
    <ligand>
        <name>CTP</name>
        <dbReference type="ChEBI" id="CHEBI:37563"/>
    </ligand>
</feature>
<organism evidence="7 8">
    <name type="scientific">Alkalicoccus luteus</name>
    <dbReference type="NCBI Taxonomy" id="1237094"/>
    <lineage>
        <taxon>Bacteria</taxon>
        <taxon>Bacillati</taxon>
        <taxon>Bacillota</taxon>
        <taxon>Bacilli</taxon>
        <taxon>Bacillales</taxon>
        <taxon>Bacillaceae</taxon>
        <taxon>Alkalicoccus</taxon>
    </lineage>
</organism>
<dbReference type="GO" id="GO:0004633">
    <property type="term" value="F:phosphopantothenoylcysteine decarboxylase activity"/>
    <property type="evidence" value="ECO:0007669"/>
    <property type="project" value="UniProtKB-UniRule"/>
</dbReference>
<keyword evidence="3" id="KW-0460">Magnesium</keyword>
<feature type="region of interest" description="Phosphopantothenate--cysteine ligase" evidence="3">
    <location>
        <begin position="192"/>
        <end position="404"/>
    </location>
</feature>
<keyword evidence="3 4" id="KW-0288">FMN</keyword>
<dbReference type="PANTHER" id="PTHR14359">
    <property type="entry name" value="HOMO-OLIGOMERIC FLAVIN CONTAINING CYS DECARBOXYLASE FAMILY"/>
    <property type="match status" value="1"/>
</dbReference>
<evidence type="ECO:0000313" key="7">
    <source>
        <dbReference type="EMBL" id="NJP36409.1"/>
    </source>
</evidence>
<feature type="binding site" evidence="3">
    <location>
        <position position="342"/>
    </location>
    <ligand>
        <name>CTP</name>
        <dbReference type="ChEBI" id="CHEBI:37563"/>
    </ligand>
</feature>